<comment type="cofactor">
    <cofactor evidence="7">
        <name>[2Fe-2S] cluster</name>
        <dbReference type="ChEBI" id="CHEBI:190135"/>
    </cofactor>
</comment>
<evidence type="ECO:0000256" key="1">
    <source>
        <dbReference type="ARBA" id="ARBA00022448"/>
    </source>
</evidence>
<dbReference type="PANTHER" id="PTHR37424">
    <property type="entry name" value="BACTERIOFERRITIN-ASSOCIATED FERREDOXIN"/>
    <property type="match status" value="1"/>
</dbReference>
<evidence type="ECO:0000256" key="7">
    <source>
        <dbReference type="ARBA" id="ARBA00034078"/>
    </source>
</evidence>
<accession>A0AA48I7P9</accession>
<evidence type="ECO:0000313" key="12">
    <source>
        <dbReference type="Proteomes" id="UP001333710"/>
    </source>
</evidence>
<evidence type="ECO:0000256" key="8">
    <source>
        <dbReference type="ARBA" id="ARBA00039386"/>
    </source>
</evidence>
<evidence type="ECO:0000256" key="3">
    <source>
        <dbReference type="ARBA" id="ARBA00022723"/>
    </source>
</evidence>
<evidence type="ECO:0000313" key="11">
    <source>
        <dbReference type="EMBL" id="BDX07500.1"/>
    </source>
</evidence>
<dbReference type="GO" id="GO:0051537">
    <property type="term" value="F:2 iron, 2 sulfur cluster binding"/>
    <property type="evidence" value="ECO:0007669"/>
    <property type="project" value="UniProtKB-KW"/>
</dbReference>
<evidence type="ECO:0000256" key="2">
    <source>
        <dbReference type="ARBA" id="ARBA00022714"/>
    </source>
</evidence>
<evidence type="ECO:0000256" key="5">
    <source>
        <dbReference type="ARBA" id="ARBA00023004"/>
    </source>
</evidence>
<name>A0AA48I7P9_9ALTE</name>
<dbReference type="KEGG" id="pmaw:MACH26_30210"/>
<evidence type="ECO:0000259" key="10">
    <source>
        <dbReference type="Pfam" id="PF04324"/>
    </source>
</evidence>
<dbReference type="InterPro" id="IPR041854">
    <property type="entry name" value="BFD-like_2Fe2S-bd_dom_sf"/>
</dbReference>
<keyword evidence="6" id="KW-0411">Iron-sulfur</keyword>
<dbReference type="GO" id="GO:0046872">
    <property type="term" value="F:metal ion binding"/>
    <property type="evidence" value="ECO:0007669"/>
    <property type="project" value="UniProtKB-KW"/>
</dbReference>
<keyword evidence="5" id="KW-0408">Iron</keyword>
<feature type="domain" description="BFD-like [2Fe-2S]-binding" evidence="10">
    <location>
        <begin position="14"/>
        <end position="63"/>
    </location>
</feature>
<gene>
    <name evidence="11" type="primary">bfd</name>
    <name evidence="11" type="ORF">MACH26_30210</name>
</gene>
<organism evidence="11 12">
    <name type="scientific">Planctobacterium marinum</name>
    <dbReference type="NCBI Taxonomy" id="1631968"/>
    <lineage>
        <taxon>Bacteria</taxon>
        <taxon>Pseudomonadati</taxon>
        <taxon>Pseudomonadota</taxon>
        <taxon>Gammaproteobacteria</taxon>
        <taxon>Alteromonadales</taxon>
        <taxon>Alteromonadaceae</taxon>
        <taxon>Planctobacterium</taxon>
    </lineage>
</organism>
<dbReference type="InterPro" id="IPR007419">
    <property type="entry name" value="BFD-like_2Fe2S-bd_dom"/>
</dbReference>
<keyword evidence="3" id="KW-0479">Metal-binding</keyword>
<dbReference type="Gene3D" id="1.10.10.1100">
    <property type="entry name" value="BFD-like [2Fe-2S]-binding domain"/>
    <property type="match status" value="1"/>
</dbReference>
<reference evidence="11" key="1">
    <citation type="submission" date="2023-01" db="EMBL/GenBank/DDBJ databases">
        <title>Complete genome sequence of Planctobacterium marinum strain Dej080120_11.</title>
        <authorList>
            <person name="Ueki S."/>
            <person name="Maruyama F."/>
        </authorList>
    </citation>
    <scope>NUCLEOTIDE SEQUENCE</scope>
    <source>
        <strain evidence="11">Dej080120_11</strain>
    </source>
</reference>
<keyword evidence="1" id="KW-0813">Transport</keyword>
<evidence type="ECO:0000256" key="6">
    <source>
        <dbReference type="ARBA" id="ARBA00023014"/>
    </source>
</evidence>
<dbReference type="Pfam" id="PF04324">
    <property type="entry name" value="Fer2_BFD"/>
    <property type="match status" value="1"/>
</dbReference>
<keyword evidence="12" id="KW-1185">Reference proteome</keyword>
<evidence type="ECO:0000256" key="9">
    <source>
        <dbReference type="ARBA" id="ARBA00046332"/>
    </source>
</evidence>
<proteinExistence type="inferred from homology"/>
<protein>
    <recommendedName>
        <fullName evidence="8">Bacterioferritin-associated ferredoxin</fullName>
    </recommendedName>
</protein>
<dbReference type="InterPro" id="IPR052371">
    <property type="entry name" value="BFD-associated_ferredoxin"/>
</dbReference>
<dbReference type="Proteomes" id="UP001333710">
    <property type="component" value="Chromosome"/>
</dbReference>
<dbReference type="PANTHER" id="PTHR37424:SF1">
    <property type="entry name" value="BACTERIOFERRITIN-ASSOCIATED FERREDOXIN"/>
    <property type="match status" value="1"/>
</dbReference>
<keyword evidence="4" id="KW-0249">Electron transport</keyword>
<evidence type="ECO:0000256" key="4">
    <source>
        <dbReference type="ARBA" id="ARBA00022982"/>
    </source>
</evidence>
<dbReference type="EMBL" id="AP027272">
    <property type="protein sequence ID" value="BDX07500.1"/>
    <property type="molecule type" value="Genomic_DNA"/>
</dbReference>
<comment type="similarity">
    <text evidence="9">Belongs to the Bfd family.</text>
</comment>
<dbReference type="AlphaFoldDB" id="A0AA48I7P9"/>
<sequence length="76" mass="8713">MRVHFNYFQELLMYVCLCNAITDKDIKQAVTEQGAGNIRDLRNHMSIANQCGKCTQITQQIIDSTILDESLFKEVC</sequence>
<keyword evidence="2" id="KW-0001">2Fe-2S</keyword>